<sequence>IMEKDTEFPQPFKIRDYLRAARQDRVPKAQMLLKAGMRYFNPKHSPLNEGNTQQALNFLKKMGS</sequence>
<organism evidence="1 2">
    <name type="scientific">Acinetobacter lwoffii</name>
    <dbReference type="NCBI Taxonomy" id="28090"/>
    <lineage>
        <taxon>Bacteria</taxon>
        <taxon>Pseudomonadati</taxon>
        <taxon>Pseudomonadota</taxon>
        <taxon>Gammaproteobacteria</taxon>
        <taxon>Moraxellales</taxon>
        <taxon>Moraxellaceae</taxon>
        <taxon>Acinetobacter</taxon>
    </lineage>
</organism>
<name>A0A9D2UQH1_ACILW</name>
<proteinExistence type="predicted"/>
<comment type="caution">
    <text evidence="1">The sequence shown here is derived from an EMBL/GenBank/DDBJ whole genome shotgun (WGS) entry which is preliminary data.</text>
</comment>
<dbReference type="AlphaFoldDB" id="A0A9D2UQH1"/>
<keyword evidence="1" id="KW-0378">Hydrolase</keyword>
<evidence type="ECO:0000313" key="2">
    <source>
        <dbReference type="Proteomes" id="UP000787156"/>
    </source>
</evidence>
<dbReference type="Proteomes" id="UP000787156">
    <property type="component" value="Unassembled WGS sequence"/>
</dbReference>
<feature type="non-terminal residue" evidence="1">
    <location>
        <position position="1"/>
    </location>
</feature>
<protein>
    <submittedName>
        <fullName evidence="1">Metal-dependent hydrolase</fullName>
    </submittedName>
</protein>
<dbReference type="EMBL" id="DYWX01000011">
    <property type="protein sequence ID" value="HJF26789.1"/>
    <property type="molecule type" value="Genomic_DNA"/>
</dbReference>
<reference evidence="1" key="2">
    <citation type="submission" date="2021-09" db="EMBL/GenBank/DDBJ databases">
        <authorList>
            <person name="Gilroy R."/>
        </authorList>
    </citation>
    <scope>NUCLEOTIDE SEQUENCE</scope>
    <source>
        <strain evidence="1">CHK135-1449</strain>
    </source>
</reference>
<accession>A0A9D2UQH1</accession>
<reference evidence="1" key="1">
    <citation type="journal article" date="2021" name="PeerJ">
        <title>Extensive microbial diversity within the chicken gut microbiome revealed by metagenomics and culture.</title>
        <authorList>
            <person name="Gilroy R."/>
            <person name="Ravi A."/>
            <person name="Getino M."/>
            <person name="Pursley I."/>
            <person name="Horton D.L."/>
            <person name="Alikhan N.F."/>
            <person name="Baker D."/>
            <person name="Gharbi K."/>
            <person name="Hall N."/>
            <person name="Watson M."/>
            <person name="Adriaenssens E.M."/>
            <person name="Foster-Nyarko E."/>
            <person name="Jarju S."/>
            <person name="Secka A."/>
            <person name="Antonio M."/>
            <person name="Oren A."/>
            <person name="Chaudhuri R.R."/>
            <person name="La Ragione R."/>
            <person name="Hildebrand F."/>
            <person name="Pallen M.J."/>
        </authorList>
    </citation>
    <scope>NUCLEOTIDE SEQUENCE</scope>
    <source>
        <strain evidence="1">CHK135-1449</strain>
    </source>
</reference>
<gene>
    <name evidence="1" type="ORF">K8V79_00780</name>
</gene>
<dbReference type="GO" id="GO:0016787">
    <property type="term" value="F:hydrolase activity"/>
    <property type="evidence" value="ECO:0007669"/>
    <property type="project" value="UniProtKB-KW"/>
</dbReference>
<evidence type="ECO:0000313" key="1">
    <source>
        <dbReference type="EMBL" id="HJF26789.1"/>
    </source>
</evidence>